<dbReference type="EMBL" id="CAJJDN010000056">
    <property type="protein sequence ID" value="CAD8090615.1"/>
    <property type="molecule type" value="Genomic_DNA"/>
</dbReference>
<comment type="caution">
    <text evidence="4">The sequence shown here is derived from an EMBL/GenBank/DDBJ whole genome shotgun (WGS) entry which is preliminary data.</text>
</comment>
<dbReference type="Pfam" id="PF13424">
    <property type="entry name" value="TPR_12"/>
    <property type="match status" value="1"/>
</dbReference>
<protein>
    <recommendedName>
        <fullName evidence="6">Tetratricopeptide repeat protein</fullName>
    </recommendedName>
</protein>
<evidence type="ECO:0000256" key="3">
    <source>
        <dbReference type="SAM" id="MobiDB-lite"/>
    </source>
</evidence>
<dbReference type="SMART" id="SM00028">
    <property type="entry name" value="TPR"/>
    <property type="match status" value="5"/>
</dbReference>
<gene>
    <name evidence="4" type="ORF">PSON_ATCC_30995.1.T0560103</name>
</gene>
<evidence type="ECO:0000313" key="5">
    <source>
        <dbReference type="Proteomes" id="UP000692954"/>
    </source>
</evidence>
<evidence type="ECO:0000313" key="4">
    <source>
        <dbReference type="EMBL" id="CAD8090615.1"/>
    </source>
</evidence>
<feature type="region of interest" description="Disordered" evidence="3">
    <location>
        <begin position="47"/>
        <end position="66"/>
    </location>
</feature>
<dbReference type="PANTHER" id="PTHR45641">
    <property type="entry name" value="TETRATRICOPEPTIDE REPEAT PROTEIN (AFU_ORTHOLOGUE AFUA_6G03870)"/>
    <property type="match status" value="1"/>
</dbReference>
<dbReference type="AlphaFoldDB" id="A0A8S1NNH3"/>
<organism evidence="4 5">
    <name type="scientific">Paramecium sonneborni</name>
    <dbReference type="NCBI Taxonomy" id="65129"/>
    <lineage>
        <taxon>Eukaryota</taxon>
        <taxon>Sar</taxon>
        <taxon>Alveolata</taxon>
        <taxon>Ciliophora</taxon>
        <taxon>Intramacronucleata</taxon>
        <taxon>Oligohymenophorea</taxon>
        <taxon>Peniculida</taxon>
        <taxon>Parameciidae</taxon>
        <taxon>Paramecium</taxon>
    </lineage>
</organism>
<name>A0A8S1NNH3_9CILI</name>
<proteinExistence type="predicted"/>
<keyword evidence="1" id="KW-0677">Repeat</keyword>
<evidence type="ECO:0000256" key="2">
    <source>
        <dbReference type="ARBA" id="ARBA00022803"/>
    </source>
</evidence>
<dbReference type="InterPro" id="IPR019734">
    <property type="entry name" value="TPR_rpt"/>
</dbReference>
<sequence length="454" mass="53095">MFYEYDPIDQDTLRRDNQLNGLLTKIREDVMKGYVIEVKTRTHTYHQLENNSKQTSGVSSKNNSLIKDPGSNLNEINKIKDLDEIILSSQRDNQQIIRLTNPLSQNPPKVKSEIVKPIVFDNHLQSEQTLLSFPSKPDIVYHPNNINQQLDYIEASLELGNYIEFIKILKKIQKEIQESMEKNIYSNNLLIANGIQMIRVLCLLTRFYKQIFNFSDAIKSLKQIKKMFKISDPNLIGQLQIELGKLLFLNQQYNLSQKTFYEALLHYEQLQWKKEIANILLWMARLNSWTKNFEPAKKMIYGAISILKEYLPDDDEQIAEAYVVLGENSYIAKNSDQALEFLMKAIQIKFKKHKTYKHIKFVEAYNLVALTYGLVPDIQQSLSYFIQALQCFQCNCIQRAQILNNLAVIYQSLGNVEKAQKCHQRAKEIYDSYLPDKHLQMERLLLNQTFLFSK</sequence>
<keyword evidence="5" id="KW-1185">Reference proteome</keyword>
<reference evidence="4" key="1">
    <citation type="submission" date="2021-01" db="EMBL/GenBank/DDBJ databases">
        <authorList>
            <consortium name="Genoscope - CEA"/>
            <person name="William W."/>
        </authorList>
    </citation>
    <scope>NUCLEOTIDE SEQUENCE</scope>
</reference>
<evidence type="ECO:0008006" key="6">
    <source>
        <dbReference type="Google" id="ProtNLM"/>
    </source>
</evidence>
<keyword evidence="2" id="KW-0802">TPR repeat</keyword>
<dbReference type="OrthoDB" id="291218at2759"/>
<dbReference type="Proteomes" id="UP000692954">
    <property type="component" value="Unassembled WGS sequence"/>
</dbReference>
<accession>A0A8S1NNH3</accession>
<evidence type="ECO:0000256" key="1">
    <source>
        <dbReference type="ARBA" id="ARBA00022737"/>
    </source>
</evidence>
<dbReference type="PANTHER" id="PTHR45641:SF19">
    <property type="entry name" value="NEPHROCYSTIN-3"/>
    <property type="match status" value="1"/>
</dbReference>